<dbReference type="Pfam" id="PF00620">
    <property type="entry name" value="RhoGAP"/>
    <property type="match status" value="1"/>
</dbReference>
<dbReference type="PANTHER" id="PTHR46199:SF2">
    <property type="entry name" value="RAC GTPASE-ACTIVATING PROTEIN 1"/>
    <property type="match status" value="1"/>
</dbReference>
<dbReference type="GO" id="GO:0097149">
    <property type="term" value="C:centralspindlin complex"/>
    <property type="evidence" value="ECO:0007669"/>
    <property type="project" value="TreeGrafter"/>
</dbReference>
<protein>
    <recommendedName>
        <fullName evidence="1">Rho-GAP domain-containing protein</fullName>
    </recommendedName>
</protein>
<reference evidence="2" key="1">
    <citation type="submission" date="2023-09" db="UniProtKB">
        <authorList>
            <consortium name="Ensembl"/>
        </authorList>
    </citation>
    <scope>IDENTIFICATION</scope>
</reference>
<dbReference type="STRING" id="144197.ENSSPAP00000026657"/>
<dbReference type="GO" id="GO:0005096">
    <property type="term" value="F:GTPase activator activity"/>
    <property type="evidence" value="ECO:0007669"/>
    <property type="project" value="TreeGrafter"/>
</dbReference>
<dbReference type="AlphaFoldDB" id="A0A3B5BIA2"/>
<dbReference type="Ensembl" id="ENSSPAT00000027095.1">
    <property type="protein sequence ID" value="ENSSPAP00000026657.1"/>
    <property type="gene ID" value="ENSSPAG00000020111.1"/>
</dbReference>
<dbReference type="Gene3D" id="1.10.555.10">
    <property type="entry name" value="Rho GTPase activation protein"/>
    <property type="match status" value="1"/>
</dbReference>
<dbReference type="GO" id="GO:0051233">
    <property type="term" value="C:spindle midzone"/>
    <property type="evidence" value="ECO:0007669"/>
    <property type="project" value="TreeGrafter"/>
</dbReference>
<dbReference type="PROSITE" id="PS50238">
    <property type="entry name" value="RHOGAP"/>
    <property type="match status" value="1"/>
</dbReference>
<dbReference type="PANTHER" id="PTHR46199">
    <property type="entry name" value="RAC GTPASE-ACTIVATING PROTEIN 1"/>
    <property type="match status" value="1"/>
</dbReference>
<dbReference type="GO" id="GO:0000281">
    <property type="term" value="P:mitotic cytokinesis"/>
    <property type="evidence" value="ECO:0007669"/>
    <property type="project" value="TreeGrafter"/>
</dbReference>
<evidence type="ECO:0000259" key="1">
    <source>
        <dbReference type="PROSITE" id="PS50238"/>
    </source>
</evidence>
<dbReference type="GO" id="GO:0007266">
    <property type="term" value="P:Rho protein signal transduction"/>
    <property type="evidence" value="ECO:0007669"/>
    <property type="project" value="TreeGrafter"/>
</dbReference>
<dbReference type="GO" id="GO:0030496">
    <property type="term" value="C:midbody"/>
    <property type="evidence" value="ECO:0007669"/>
    <property type="project" value="TreeGrafter"/>
</dbReference>
<proteinExistence type="predicted"/>
<dbReference type="GeneTree" id="ENSGT00940000154610"/>
<dbReference type="GO" id="GO:0005634">
    <property type="term" value="C:nucleus"/>
    <property type="evidence" value="ECO:0007669"/>
    <property type="project" value="TreeGrafter"/>
</dbReference>
<evidence type="ECO:0000313" key="2">
    <source>
        <dbReference type="Ensembl" id="ENSSPAP00000026657.1"/>
    </source>
</evidence>
<dbReference type="SUPFAM" id="SSF48350">
    <property type="entry name" value="GTPase activation domain, GAP"/>
    <property type="match status" value="1"/>
</dbReference>
<dbReference type="GO" id="GO:0051256">
    <property type="term" value="P:mitotic spindle midzone assembly"/>
    <property type="evidence" value="ECO:0007669"/>
    <property type="project" value="TreeGrafter"/>
</dbReference>
<name>A0A3B5BIA2_9TELE</name>
<feature type="domain" description="Rho-GAP" evidence="1">
    <location>
        <begin position="1"/>
        <end position="97"/>
    </location>
</feature>
<dbReference type="InterPro" id="IPR000198">
    <property type="entry name" value="RhoGAP_dom"/>
</dbReference>
<sequence>TFRQCALQLQRGLFRVPGGERLVKELRDRFVQGKSSVMLSKVQDIHVVCGLLKDVLRKLKEPLLTFRLCSAVMLQAISELPKANRDTLAFLMLHFHK</sequence>
<organism evidence="2">
    <name type="scientific">Stegastes partitus</name>
    <name type="common">bicolor damselfish</name>
    <dbReference type="NCBI Taxonomy" id="144197"/>
    <lineage>
        <taxon>Eukaryota</taxon>
        <taxon>Metazoa</taxon>
        <taxon>Chordata</taxon>
        <taxon>Craniata</taxon>
        <taxon>Vertebrata</taxon>
        <taxon>Euteleostomi</taxon>
        <taxon>Actinopterygii</taxon>
        <taxon>Neopterygii</taxon>
        <taxon>Teleostei</taxon>
        <taxon>Neoteleostei</taxon>
        <taxon>Acanthomorphata</taxon>
        <taxon>Ovalentaria</taxon>
        <taxon>Pomacentridae</taxon>
        <taxon>Stegastes</taxon>
    </lineage>
</organism>
<dbReference type="InterPro" id="IPR008936">
    <property type="entry name" value="Rho_GTPase_activation_prot"/>
</dbReference>
<dbReference type="GO" id="GO:0032154">
    <property type="term" value="C:cleavage furrow"/>
    <property type="evidence" value="ECO:0007669"/>
    <property type="project" value="TreeGrafter"/>
</dbReference>
<accession>A0A3B5BIA2</accession>